<dbReference type="PROSITE" id="PS50172">
    <property type="entry name" value="BRCT"/>
    <property type="match status" value="1"/>
</dbReference>
<feature type="domain" description="BRCT" evidence="6">
    <location>
        <begin position="588"/>
        <end position="664"/>
    </location>
</feature>
<dbReference type="SUPFAM" id="SSF50249">
    <property type="entry name" value="Nucleic acid-binding proteins"/>
    <property type="match status" value="1"/>
</dbReference>
<dbReference type="InterPro" id="IPR010995">
    <property type="entry name" value="DNA_repair_Rad51/TF_NusA_a-hlx"/>
</dbReference>
<evidence type="ECO:0000256" key="4">
    <source>
        <dbReference type="ARBA" id="ARBA00023027"/>
    </source>
</evidence>
<dbReference type="Pfam" id="PF03120">
    <property type="entry name" value="OB_DNA_ligase"/>
    <property type="match status" value="1"/>
</dbReference>
<evidence type="ECO:0000313" key="7">
    <source>
        <dbReference type="EMBL" id="QHT88031.1"/>
    </source>
</evidence>
<dbReference type="CDD" id="cd00027">
    <property type="entry name" value="BRCT"/>
    <property type="match status" value="1"/>
</dbReference>
<dbReference type="EMBL" id="MN740108">
    <property type="protein sequence ID" value="QHT88031.1"/>
    <property type="molecule type" value="Genomic_DNA"/>
</dbReference>
<organism evidence="7">
    <name type="scientific">viral metagenome</name>
    <dbReference type="NCBI Taxonomy" id="1070528"/>
    <lineage>
        <taxon>unclassified sequences</taxon>
        <taxon>metagenomes</taxon>
        <taxon>organismal metagenomes</taxon>
    </lineage>
</organism>
<dbReference type="SUPFAM" id="SSF56091">
    <property type="entry name" value="DNA ligase/mRNA capping enzyme, catalytic domain"/>
    <property type="match status" value="1"/>
</dbReference>
<dbReference type="EC" id="6.5.1.2" evidence="1"/>
<evidence type="ECO:0000259" key="6">
    <source>
        <dbReference type="PROSITE" id="PS50172"/>
    </source>
</evidence>
<dbReference type="Pfam" id="PF01653">
    <property type="entry name" value="DNA_ligase_aden"/>
    <property type="match status" value="1"/>
</dbReference>
<sequence>MNDNFIKIIKFIDIEDEKNVSLFVQIVKNYYYNHDLPTIKDQTKIKKWFQLSNLNEIELFLSNISDDQYDRMIEMINMNTNTNKDVGAVPYHKKCNLPIFMGSLDKIKNQDEYNNWKKKMNSCEILVTEKLDGISALLSIDKKEVKLCTRGNGKIGCDISHLIKYINLQDAIDNTLNTYKQSQYPVHIRGELIVEKENKPDVSNLRNVVSGLVHTKEITQEVRNKLKDVHFVAYRLYNEKYYKTQLQTLTIMRYRVPQCTIYLNKPTFEELTNELILFINKSKYQIDGIVVSFNHFHIEEEPVDKNPEHSIAIKNISETKKTEVIEVEWNVSKHGVYKPRVKIQPININGANIEWVTGFNAKYINDNNIGRGAILEVERSGDVIPNIKNVLKGTKTELPNGNWSWNKTGVDIIIQDEQNNEMEIKKLLTFFEELECPYLGPKTIETLYEHGYVTVSDMLNITKDDLLKTDKFKDKSADNILKGINKAKEYLSDINNDNLHHLMYASGSFGFGFGSKKIKMILEDYPNIVDEYKKENRELWINNIKTVKGIMEQAEAFVDNINKYNNFIKTIQNYVTIKKVNNNVKENKENKQLRGVVVLSGFRDKLLKKTLEDNGYTVNDNVTKETTIVIYSEDDTSSKCQKAKKMGIMLISKHEALTKLNIIG</sequence>
<reference evidence="7" key="1">
    <citation type="journal article" date="2020" name="Nature">
        <title>Giant virus diversity and host interactions through global metagenomics.</title>
        <authorList>
            <person name="Schulz F."/>
            <person name="Roux S."/>
            <person name="Paez-Espino D."/>
            <person name="Jungbluth S."/>
            <person name="Walsh D.A."/>
            <person name="Denef V.J."/>
            <person name="McMahon K.D."/>
            <person name="Konstantinidis K.T."/>
            <person name="Eloe-Fadrosh E.A."/>
            <person name="Kyrpides N.C."/>
            <person name="Woyke T."/>
        </authorList>
    </citation>
    <scope>NUCLEOTIDE SEQUENCE</scope>
    <source>
        <strain evidence="7">GVMAG-M-3300023184-24</strain>
    </source>
</reference>
<evidence type="ECO:0000256" key="1">
    <source>
        <dbReference type="ARBA" id="ARBA00012722"/>
    </source>
</evidence>
<dbReference type="Gene3D" id="1.10.150.20">
    <property type="entry name" value="5' to 3' exonuclease, C-terminal subdomain"/>
    <property type="match status" value="1"/>
</dbReference>
<keyword evidence="3" id="KW-0235">DNA replication</keyword>
<keyword evidence="4" id="KW-0520">NAD</keyword>
<dbReference type="InterPro" id="IPR004150">
    <property type="entry name" value="NAD_DNA_ligase_OB"/>
</dbReference>
<dbReference type="InterPro" id="IPR012340">
    <property type="entry name" value="NA-bd_OB-fold"/>
</dbReference>
<dbReference type="Gene3D" id="2.40.50.140">
    <property type="entry name" value="Nucleic acid-binding proteins"/>
    <property type="match status" value="1"/>
</dbReference>
<evidence type="ECO:0000256" key="3">
    <source>
        <dbReference type="ARBA" id="ARBA00022705"/>
    </source>
</evidence>
<dbReference type="Gene3D" id="3.30.470.30">
    <property type="entry name" value="DNA ligase/mRNA capping enzyme"/>
    <property type="match status" value="1"/>
</dbReference>
<name>A0A6C0I4U7_9ZZZZ</name>
<evidence type="ECO:0000256" key="2">
    <source>
        <dbReference type="ARBA" id="ARBA00022598"/>
    </source>
</evidence>
<dbReference type="SUPFAM" id="SSF47794">
    <property type="entry name" value="Rad51 N-terminal domain-like"/>
    <property type="match status" value="1"/>
</dbReference>
<dbReference type="InterPro" id="IPR013839">
    <property type="entry name" value="DNAligase_adenylation"/>
</dbReference>
<dbReference type="GO" id="GO:0000166">
    <property type="term" value="F:nucleotide binding"/>
    <property type="evidence" value="ECO:0007669"/>
    <property type="project" value="InterPro"/>
</dbReference>
<dbReference type="InterPro" id="IPR001357">
    <property type="entry name" value="BRCT_dom"/>
</dbReference>
<keyword evidence="2" id="KW-0436">Ligase</keyword>
<dbReference type="GO" id="GO:0003911">
    <property type="term" value="F:DNA ligase (NAD+) activity"/>
    <property type="evidence" value="ECO:0007669"/>
    <property type="project" value="UniProtKB-EC"/>
</dbReference>
<comment type="catalytic activity">
    <reaction evidence="5">
        <text>NAD(+) + (deoxyribonucleotide)n-3'-hydroxyl + 5'-phospho-(deoxyribonucleotide)m = (deoxyribonucleotide)n+m + AMP + beta-nicotinamide D-nucleotide.</text>
        <dbReference type="EC" id="6.5.1.2"/>
    </reaction>
</comment>
<dbReference type="SUPFAM" id="SSF52113">
    <property type="entry name" value="BRCT domain"/>
    <property type="match status" value="1"/>
</dbReference>
<proteinExistence type="predicted"/>
<dbReference type="AlphaFoldDB" id="A0A6C0I4U7"/>
<protein>
    <recommendedName>
        <fullName evidence="1">DNA ligase (NAD(+))</fullName>
        <ecNumber evidence="1">6.5.1.2</ecNumber>
    </recommendedName>
</protein>
<dbReference type="SMART" id="SM00532">
    <property type="entry name" value="LIGANc"/>
    <property type="match status" value="1"/>
</dbReference>
<dbReference type="Pfam" id="PF00533">
    <property type="entry name" value="BRCT"/>
    <property type="match status" value="1"/>
</dbReference>
<dbReference type="InterPro" id="IPR036420">
    <property type="entry name" value="BRCT_dom_sf"/>
</dbReference>
<dbReference type="GO" id="GO:0006260">
    <property type="term" value="P:DNA replication"/>
    <property type="evidence" value="ECO:0007669"/>
    <property type="project" value="UniProtKB-KW"/>
</dbReference>
<accession>A0A6C0I4U7</accession>
<dbReference type="Gene3D" id="3.40.50.10190">
    <property type="entry name" value="BRCT domain"/>
    <property type="match status" value="1"/>
</dbReference>
<dbReference type="InterPro" id="IPR013840">
    <property type="entry name" value="DNAligase_N"/>
</dbReference>
<dbReference type="GO" id="GO:0006281">
    <property type="term" value="P:DNA repair"/>
    <property type="evidence" value="ECO:0007669"/>
    <property type="project" value="InterPro"/>
</dbReference>
<evidence type="ECO:0000256" key="5">
    <source>
        <dbReference type="ARBA" id="ARBA00034005"/>
    </source>
</evidence>